<dbReference type="EMBL" id="OC859804">
    <property type="protein sequence ID" value="CAD7627969.1"/>
    <property type="molecule type" value="Genomic_DNA"/>
</dbReference>
<sequence length="351" mass="40241">MNQLINKLEYVKVLVKRLFKHEVKQIKELNGAEDRNYHLVTTDSHEFVLKITNSEESSEVGLLDAVNEFILHLHKAGFEVTVPQLNTCGKYVSFETIPTPDHNSPDNNHEVYGIRLLAYISGQLLRNVSFTPSLLTECGRVLAQMTIALQTFESQVLRDGRQSAWSLLRVLDIRQHLDAVQSATDRAIVSAVLDEFERTVWRRLDSFEYRFIHGDYNEMNIIVDKVSDDRDYHVKGVIDFNDCQYAPRVFDLAIYLAYSTLMFTAGPQILAPGFGLKGYLELIKLNENEFNTCVKARLCQSLVLCAQAYHQNPTNVYHLSSAKTGWPALRALHECQPQDILHKWLDIDRQI</sequence>
<comment type="catalytic activity">
    <reaction evidence="6">
        <text>(5R)-5-hydroxy-L-lysine + GTP = (5R)-5-phosphooxy-L-lysine + GDP + H(+)</text>
        <dbReference type="Rhea" id="RHEA:19049"/>
        <dbReference type="ChEBI" id="CHEBI:15378"/>
        <dbReference type="ChEBI" id="CHEBI:37565"/>
        <dbReference type="ChEBI" id="CHEBI:57882"/>
        <dbReference type="ChEBI" id="CHEBI:58189"/>
        <dbReference type="ChEBI" id="CHEBI:58357"/>
        <dbReference type="EC" id="2.7.1.81"/>
    </reaction>
</comment>
<dbReference type="Pfam" id="PF01636">
    <property type="entry name" value="APH"/>
    <property type="match status" value="1"/>
</dbReference>
<dbReference type="InterPro" id="IPR011009">
    <property type="entry name" value="Kinase-like_dom_sf"/>
</dbReference>
<feature type="domain" description="Aminoglycoside phosphotransferase" evidence="10">
    <location>
        <begin position="30"/>
        <end position="266"/>
    </location>
</feature>
<dbReference type="PANTHER" id="PTHR21064">
    <property type="entry name" value="AMINOGLYCOSIDE PHOSPHOTRANSFERASE DOMAIN-CONTAINING PROTEIN-RELATED"/>
    <property type="match status" value="1"/>
</dbReference>
<dbReference type="PANTHER" id="PTHR21064:SF1">
    <property type="entry name" value="HYDROXYLYSINE KINASE"/>
    <property type="match status" value="1"/>
</dbReference>
<evidence type="ECO:0000256" key="5">
    <source>
        <dbReference type="ARBA" id="ARBA00022777"/>
    </source>
</evidence>
<dbReference type="GO" id="GO:0005737">
    <property type="term" value="C:cytoplasm"/>
    <property type="evidence" value="ECO:0007669"/>
    <property type="project" value="UniProtKB-SubCell"/>
</dbReference>
<dbReference type="AlphaFoldDB" id="A0A7R9KTY8"/>
<accession>A0A7R9KTY8</accession>
<dbReference type="InterPro" id="IPR050249">
    <property type="entry name" value="Pseudomonas-type_ThrB"/>
</dbReference>
<comment type="subcellular location">
    <subcellularLocation>
        <location evidence="1">Cytoplasm</location>
    </subcellularLocation>
</comment>
<evidence type="ECO:0000256" key="2">
    <source>
        <dbReference type="ARBA" id="ARBA00006219"/>
    </source>
</evidence>
<evidence type="ECO:0000256" key="3">
    <source>
        <dbReference type="ARBA" id="ARBA00022490"/>
    </source>
</evidence>
<name>A0A7R9KTY8_9ACAR</name>
<evidence type="ECO:0000256" key="9">
    <source>
        <dbReference type="ARBA" id="ARBA00040505"/>
    </source>
</evidence>
<keyword evidence="3" id="KW-0963">Cytoplasm</keyword>
<dbReference type="OrthoDB" id="9973935at2759"/>
<evidence type="ECO:0000256" key="6">
    <source>
        <dbReference type="ARBA" id="ARBA00036820"/>
    </source>
</evidence>
<evidence type="ECO:0000256" key="7">
    <source>
        <dbReference type="ARBA" id="ARBA00037368"/>
    </source>
</evidence>
<keyword evidence="5" id="KW-0418">Kinase</keyword>
<evidence type="ECO:0000256" key="1">
    <source>
        <dbReference type="ARBA" id="ARBA00004496"/>
    </source>
</evidence>
<comment type="similarity">
    <text evidence="2">Belongs to the aminoglycoside phosphotransferase family.</text>
</comment>
<comment type="function">
    <text evidence="7">Catalyzes the GTP-dependent phosphorylation of 5-hydroxy-L-lysine.</text>
</comment>
<proteinExistence type="inferred from homology"/>
<organism evidence="11">
    <name type="scientific">Medioppia subpectinata</name>
    <dbReference type="NCBI Taxonomy" id="1979941"/>
    <lineage>
        <taxon>Eukaryota</taxon>
        <taxon>Metazoa</taxon>
        <taxon>Ecdysozoa</taxon>
        <taxon>Arthropoda</taxon>
        <taxon>Chelicerata</taxon>
        <taxon>Arachnida</taxon>
        <taxon>Acari</taxon>
        <taxon>Acariformes</taxon>
        <taxon>Sarcoptiformes</taxon>
        <taxon>Oribatida</taxon>
        <taxon>Brachypylina</taxon>
        <taxon>Oppioidea</taxon>
        <taxon>Oppiidae</taxon>
        <taxon>Medioppia</taxon>
    </lineage>
</organism>
<keyword evidence="4" id="KW-0808">Transferase</keyword>
<dbReference type="GO" id="GO:0047992">
    <property type="term" value="F:hydroxylysine kinase activity"/>
    <property type="evidence" value="ECO:0007669"/>
    <property type="project" value="UniProtKB-EC"/>
</dbReference>
<evidence type="ECO:0000313" key="12">
    <source>
        <dbReference type="Proteomes" id="UP000759131"/>
    </source>
</evidence>
<dbReference type="Proteomes" id="UP000759131">
    <property type="component" value="Unassembled WGS sequence"/>
</dbReference>
<dbReference type="SUPFAM" id="SSF56112">
    <property type="entry name" value="Protein kinase-like (PK-like)"/>
    <property type="match status" value="1"/>
</dbReference>
<evidence type="ECO:0000256" key="4">
    <source>
        <dbReference type="ARBA" id="ARBA00022679"/>
    </source>
</evidence>
<evidence type="ECO:0000256" key="8">
    <source>
        <dbReference type="ARBA" id="ARBA00038873"/>
    </source>
</evidence>
<dbReference type="Gene3D" id="3.30.200.20">
    <property type="entry name" value="Phosphorylase Kinase, domain 1"/>
    <property type="match status" value="1"/>
</dbReference>
<dbReference type="InterPro" id="IPR002575">
    <property type="entry name" value="Aminoglycoside_PTrfase"/>
</dbReference>
<evidence type="ECO:0000259" key="10">
    <source>
        <dbReference type="Pfam" id="PF01636"/>
    </source>
</evidence>
<protein>
    <recommendedName>
        <fullName evidence="9">Hydroxylysine kinase</fullName>
        <ecNumber evidence="8">2.7.1.81</ecNumber>
    </recommendedName>
</protein>
<dbReference type="EC" id="2.7.1.81" evidence="8"/>
<gene>
    <name evidence="11" type="ORF">OSB1V03_LOCUS8393</name>
</gene>
<evidence type="ECO:0000313" key="11">
    <source>
        <dbReference type="EMBL" id="CAD7627969.1"/>
    </source>
</evidence>
<dbReference type="Gene3D" id="3.90.1200.10">
    <property type="match status" value="1"/>
</dbReference>
<dbReference type="EMBL" id="CAJPIZ010005229">
    <property type="protein sequence ID" value="CAG2108399.1"/>
    <property type="molecule type" value="Genomic_DNA"/>
</dbReference>
<keyword evidence="12" id="KW-1185">Reference proteome</keyword>
<reference evidence="11" key="1">
    <citation type="submission" date="2020-11" db="EMBL/GenBank/DDBJ databases">
        <authorList>
            <person name="Tran Van P."/>
        </authorList>
    </citation>
    <scope>NUCLEOTIDE SEQUENCE</scope>
</reference>